<dbReference type="EMBL" id="CP023737">
    <property type="protein sequence ID" value="ATQ69856.1"/>
    <property type="molecule type" value="Genomic_DNA"/>
</dbReference>
<keyword evidence="7" id="KW-1185">Reference proteome</keyword>
<feature type="domain" description="Flagellin N-terminal" evidence="4">
    <location>
        <begin position="6"/>
        <end position="140"/>
    </location>
</feature>
<dbReference type="InterPro" id="IPR001029">
    <property type="entry name" value="Flagellin_N"/>
</dbReference>
<evidence type="ECO:0000259" key="4">
    <source>
        <dbReference type="Pfam" id="PF00669"/>
    </source>
</evidence>
<comment type="function">
    <text evidence="3">Flagellin is the subunit protein which polymerizes to form the filaments of bacterial flagella.</text>
</comment>
<evidence type="ECO:0000256" key="2">
    <source>
        <dbReference type="ARBA" id="ARBA00023143"/>
    </source>
</evidence>
<proteinExistence type="inferred from homology"/>
<protein>
    <recommendedName>
        <fullName evidence="3">Flagellin</fullName>
    </recommendedName>
</protein>
<evidence type="ECO:0000313" key="7">
    <source>
        <dbReference type="Proteomes" id="UP000230709"/>
    </source>
</evidence>
<dbReference type="NCBIfam" id="NF004669">
    <property type="entry name" value="PRK06008.1"/>
    <property type="match status" value="1"/>
</dbReference>
<name>A0A2D2D4G0_METT3</name>
<evidence type="ECO:0000259" key="5">
    <source>
        <dbReference type="Pfam" id="PF00700"/>
    </source>
</evidence>
<dbReference type="SUPFAM" id="SSF64518">
    <property type="entry name" value="Phase 1 flagellin"/>
    <property type="match status" value="1"/>
</dbReference>
<dbReference type="Pfam" id="PF00700">
    <property type="entry name" value="Flagellin_C"/>
    <property type="match status" value="1"/>
</dbReference>
<keyword evidence="3" id="KW-0964">Secreted</keyword>
<dbReference type="GO" id="GO:0005198">
    <property type="term" value="F:structural molecule activity"/>
    <property type="evidence" value="ECO:0007669"/>
    <property type="project" value="UniProtKB-UniRule"/>
</dbReference>
<comment type="similarity">
    <text evidence="1 3">Belongs to the bacterial flagellin family.</text>
</comment>
<evidence type="ECO:0000256" key="1">
    <source>
        <dbReference type="ARBA" id="ARBA00005709"/>
    </source>
</evidence>
<dbReference type="KEGG" id="mtw:CQW49_19690"/>
<dbReference type="RefSeq" id="WP_003609607.1">
    <property type="nucleotide sequence ID" value="NZ_ADVE02000001.1"/>
</dbReference>
<dbReference type="PANTHER" id="PTHR42792:SF1">
    <property type="entry name" value="FLAGELLAR HOOK-ASSOCIATED PROTEIN 3"/>
    <property type="match status" value="1"/>
</dbReference>
<dbReference type="InterPro" id="IPR001492">
    <property type="entry name" value="Flagellin"/>
</dbReference>
<keyword evidence="6" id="KW-0969">Cilium</keyword>
<reference evidence="7" key="1">
    <citation type="submission" date="2017-10" db="EMBL/GenBank/DDBJ databases">
        <title>Completed PacBio SMRT sequence of Methylosinus trichosporium OB3b reveals presence of a third large plasmid.</title>
        <authorList>
            <person name="Charles T.C."/>
            <person name="Lynch M.D.J."/>
            <person name="Heil J.R."/>
            <person name="Cheng J."/>
        </authorList>
    </citation>
    <scope>NUCLEOTIDE SEQUENCE [LARGE SCALE GENOMIC DNA]</scope>
    <source>
        <strain evidence="7">OB3b</strain>
    </source>
</reference>
<keyword evidence="6" id="KW-0966">Cell projection</keyword>
<dbReference type="AlphaFoldDB" id="A0A2D2D4G0"/>
<keyword evidence="6" id="KW-0282">Flagellum</keyword>
<organism evidence="6 7">
    <name type="scientific">Methylosinus trichosporium (strain ATCC 35070 / NCIMB 11131 / UNIQEM 75 / OB3b)</name>
    <dbReference type="NCBI Taxonomy" id="595536"/>
    <lineage>
        <taxon>Bacteria</taxon>
        <taxon>Pseudomonadati</taxon>
        <taxon>Pseudomonadota</taxon>
        <taxon>Alphaproteobacteria</taxon>
        <taxon>Hyphomicrobiales</taxon>
        <taxon>Methylocystaceae</taxon>
        <taxon>Methylosinus</taxon>
    </lineage>
</organism>
<keyword evidence="2 3" id="KW-0975">Bacterial flagellum</keyword>
<dbReference type="PANTHER" id="PTHR42792">
    <property type="entry name" value="FLAGELLIN"/>
    <property type="match status" value="1"/>
</dbReference>
<accession>A0A2D2D4G0</accession>
<dbReference type="STRING" id="595536.GCA_000178815_01255"/>
<dbReference type="InterPro" id="IPR046358">
    <property type="entry name" value="Flagellin_C"/>
</dbReference>
<dbReference type="Proteomes" id="UP000230709">
    <property type="component" value="Chromosome"/>
</dbReference>
<evidence type="ECO:0000313" key="6">
    <source>
        <dbReference type="EMBL" id="ATQ69856.1"/>
    </source>
</evidence>
<feature type="domain" description="Flagellin C-terminal" evidence="5">
    <location>
        <begin position="269"/>
        <end position="348"/>
    </location>
</feature>
<evidence type="ECO:0000256" key="3">
    <source>
        <dbReference type="RuleBase" id="RU362073"/>
    </source>
</evidence>
<gene>
    <name evidence="6" type="ORF">CQW49_19690</name>
</gene>
<sequence length="349" mass="35861">MVSITSTASLANALRKTIVDTQNQMSKAQVEVSTGRVADLGLALGGGTAQDVSLGVRSADLSSITNSNAVIAARLSTTDTSLETIATTAQNFLETLVGAQSGAGSDAQAIQDNAVSGLKSLIGALDTSIGGVYLFGGVSTSTSPIADYFSDPPSASKDALDQAFVSAFGVTQSDDAVGSITQSQMQSYLEGGFSDLFSASGWTTSWSSASDRATSNRISLSQIADTSVSANDSAFRGIAAAYAMVADSGVTKLGSDAYNEVLRTATTTLSSAIGDLTRLRASVGVMQTNVSNANDSLTAQQNALASQIGALENVDPYEASTRLNNLTTQLETSYTLTGKIQQLTLTKYI</sequence>
<comment type="subcellular location">
    <subcellularLocation>
        <location evidence="3">Secreted</location>
    </subcellularLocation>
    <subcellularLocation>
        <location evidence="3">Bacterial flagellum</location>
    </subcellularLocation>
</comment>
<dbReference type="GO" id="GO:0005576">
    <property type="term" value="C:extracellular region"/>
    <property type="evidence" value="ECO:0007669"/>
    <property type="project" value="UniProtKB-SubCell"/>
</dbReference>
<dbReference type="GO" id="GO:0009288">
    <property type="term" value="C:bacterial-type flagellum"/>
    <property type="evidence" value="ECO:0007669"/>
    <property type="project" value="UniProtKB-SubCell"/>
</dbReference>
<dbReference type="Gene3D" id="1.20.1330.10">
    <property type="entry name" value="f41 fragment of flagellin, N-terminal domain"/>
    <property type="match status" value="1"/>
</dbReference>
<dbReference type="Pfam" id="PF00669">
    <property type="entry name" value="Flagellin_N"/>
    <property type="match status" value="1"/>
</dbReference>